<dbReference type="SUPFAM" id="SSF46689">
    <property type="entry name" value="Homeodomain-like"/>
    <property type="match status" value="1"/>
</dbReference>
<organism evidence="5 6">
    <name type="scientific">Luteimonas salinilitoris</name>
    <dbReference type="NCBI Taxonomy" id="3237697"/>
    <lineage>
        <taxon>Bacteria</taxon>
        <taxon>Pseudomonadati</taxon>
        <taxon>Pseudomonadota</taxon>
        <taxon>Gammaproteobacteria</taxon>
        <taxon>Lysobacterales</taxon>
        <taxon>Lysobacteraceae</taxon>
        <taxon>Luteimonas</taxon>
    </lineage>
</organism>
<dbReference type="InterPro" id="IPR050204">
    <property type="entry name" value="AraC_XylS_family_regulators"/>
</dbReference>
<dbReference type="Proteomes" id="UP001566331">
    <property type="component" value="Unassembled WGS sequence"/>
</dbReference>
<dbReference type="InterPro" id="IPR018060">
    <property type="entry name" value="HTH_AraC"/>
</dbReference>
<evidence type="ECO:0000256" key="1">
    <source>
        <dbReference type="ARBA" id="ARBA00023015"/>
    </source>
</evidence>
<name>A0ABV4HTP3_9GAMM</name>
<dbReference type="PANTHER" id="PTHR46796">
    <property type="entry name" value="HTH-TYPE TRANSCRIPTIONAL ACTIVATOR RHAS-RELATED"/>
    <property type="match status" value="1"/>
</dbReference>
<reference evidence="5 6" key="1">
    <citation type="submission" date="2024-07" db="EMBL/GenBank/DDBJ databases">
        <title>Luteimonas salilacus sp. nov., isolated from the shore soil of Salt Lake in Tibet of China.</title>
        <authorList>
            <person name="Zhang X."/>
            <person name="Li A."/>
        </authorList>
    </citation>
    <scope>NUCLEOTIDE SEQUENCE [LARGE SCALE GENOMIC DNA]</scope>
    <source>
        <strain evidence="5 6">B3-2-R+30</strain>
    </source>
</reference>
<dbReference type="Pfam" id="PF20240">
    <property type="entry name" value="DUF6597"/>
    <property type="match status" value="1"/>
</dbReference>
<dbReference type="Pfam" id="PF12833">
    <property type="entry name" value="HTH_18"/>
    <property type="match status" value="1"/>
</dbReference>
<evidence type="ECO:0000256" key="3">
    <source>
        <dbReference type="ARBA" id="ARBA00023163"/>
    </source>
</evidence>
<dbReference type="PROSITE" id="PS01124">
    <property type="entry name" value="HTH_ARAC_FAMILY_2"/>
    <property type="match status" value="1"/>
</dbReference>
<keyword evidence="6" id="KW-1185">Reference proteome</keyword>
<feature type="domain" description="HTH araC/xylS-type" evidence="4">
    <location>
        <begin position="174"/>
        <end position="258"/>
    </location>
</feature>
<dbReference type="PANTHER" id="PTHR46796:SF15">
    <property type="entry name" value="BLL1074 PROTEIN"/>
    <property type="match status" value="1"/>
</dbReference>
<protein>
    <submittedName>
        <fullName evidence="5">Helix-turn-helix domain-containing protein</fullName>
    </submittedName>
</protein>
<dbReference type="SMART" id="SM00342">
    <property type="entry name" value="HTH_ARAC"/>
    <property type="match status" value="1"/>
</dbReference>
<evidence type="ECO:0000259" key="4">
    <source>
        <dbReference type="PROSITE" id="PS01124"/>
    </source>
</evidence>
<keyword evidence="3" id="KW-0804">Transcription</keyword>
<dbReference type="InterPro" id="IPR046532">
    <property type="entry name" value="DUF6597"/>
</dbReference>
<dbReference type="InterPro" id="IPR009057">
    <property type="entry name" value="Homeodomain-like_sf"/>
</dbReference>
<comment type="caution">
    <text evidence="5">The sequence shown here is derived from an EMBL/GenBank/DDBJ whole genome shotgun (WGS) entry which is preliminary data.</text>
</comment>
<evidence type="ECO:0000256" key="2">
    <source>
        <dbReference type="ARBA" id="ARBA00023125"/>
    </source>
</evidence>
<gene>
    <name evidence="5" type="ORF">AB6713_15340</name>
</gene>
<accession>A0ABV4HTP3</accession>
<proteinExistence type="predicted"/>
<dbReference type="EMBL" id="JBFWIC010000024">
    <property type="protein sequence ID" value="MEZ0475973.1"/>
    <property type="molecule type" value="Genomic_DNA"/>
</dbReference>
<dbReference type="RefSeq" id="WP_370565430.1">
    <property type="nucleotide sequence ID" value="NZ_JBFWIB010000017.1"/>
</dbReference>
<dbReference type="Gene3D" id="1.10.10.60">
    <property type="entry name" value="Homeodomain-like"/>
    <property type="match status" value="1"/>
</dbReference>
<keyword evidence="1" id="KW-0805">Transcription regulation</keyword>
<evidence type="ECO:0000313" key="6">
    <source>
        <dbReference type="Proteomes" id="UP001566331"/>
    </source>
</evidence>
<evidence type="ECO:0000313" key="5">
    <source>
        <dbReference type="EMBL" id="MEZ0475973.1"/>
    </source>
</evidence>
<sequence length="269" mass="30350">MPLLSLAPPPPLDALVESIWDWQDAPRAHRFERMLPSPRPQLIFNLAEDETRVYDEAFGVRRNAGAALDAPSHRSFVIDTAEQVAVTGIVFRAGAAAPFFRERMDRIVNSHVDLDALAAGDARTLRLRLLEAADGRQRLQVVHAWLLRALGNARPHPAVAHALRLFDASPEIQRIGAIAAHCRMSPRRFGELFREQVGMSPKRYARLRRFRRVVAQVHRQQAVDWAGVAVDCGFHDQPHLAHEFRAFSGMTPGEYARRQGRWPDHVPLP</sequence>
<keyword evidence="2" id="KW-0238">DNA-binding</keyword>